<dbReference type="CDD" id="cd15777">
    <property type="entry name" value="CRBN_C_like"/>
    <property type="match status" value="1"/>
</dbReference>
<dbReference type="FunFam" id="2.170.150.20:FF:000007">
    <property type="entry name" value="Protein cereblon"/>
    <property type="match status" value="1"/>
</dbReference>
<dbReference type="Proteomes" id="UP000190027">
    <property type="component" value="Unassembled WGS sequence"/>
</dbReference>
<organism evidence="2 3">
    <name type="scientific">Paucidesulfovibrio gracilis DSM 16080</name>
    <dbReference type="NCBI Taxonomy" id="1121449"/>
    <lineage>
        <taxon>Bacteria</taxon>
        <taxon>Pseudomonadati</taxon>
        <taxon>Thermodesulfobacteriota</taxon>
        <taxon>Desulfovibrionia</taxon>
        <taxon>Desulfovibrionales</taxon>
        <taxon>Desulfovibrionaceae</taxon>
        <taxon>Paucidesulfovibrio</taxon>
    </lineage>
</organism>
<sequence>MMPTERPGLADLKPRPGLPLVRGKRAECPETGTDAELEGFSGRVLCCALCDQAVTRPEARCRVDGKHMHVFCNPHGVVFEVGCFSLATGLTPEGERYSEFSWFPGHEWQIMLCARCGEHLGWRFTARSGGGFYGLLPGKLREQDGE</sequence>
<dbReference type="InterPro" id="IPR034750">
    <property type="entry name" value="CULT"/>
</dbReference>
<dbReference type="PROSITE" id="PS51788">
    <property type="entry name" value="CULT"/>
    <property type="match status" value="1"/>
</dbReference>
<evidence type="ECO:0000313" key="2">
    <source>
        <dbReference type="EMBL" id="SKA90936.1"/>
    </source>
</evidence>
<dbReference type="EMBL" id="FUYC01000013">
    <property type="protein sequence ID" value="SKA90936.1"/>
    <property type="molecule type" value="Genomic_DNA"/>
</dbReference>
<name>A0A1T4XN13_9BACT</name>
<reference evidence="2 3" key="1">
    <citation type="submission" date="2017-02" db="EMBL/GenBank/DDBJ databases">
        <authorList>
            <person name="Peterson S.W."/>
        </authorList>
    </citation>
    <scope>NUCLEOTIDE SEQUENCE [LARGE SCALE GENOMIC DNA]</scope>
    <source>
        <strain evidence="2 3">DSM 16080</strain>
    </source>
</reference>
<dbReference type="AlphaFoldDB" id="A0A1T4XN13"/>
<protein>
    <recommendedName>
        <fullName evidence="1">CULT domain-containing protein</fullName>
    </recommendedName>
</protein>
<dbReference type="Gene3D" id="2.170.150.20">
    <property type="entry name" value="Peptide methionine sulfoxide reductase"/>
    <property type="match status" value="1"/>
</dbReference>
<proteinExistence type="predicted"/>
<keyword evidence="3" id="KW-1185">Reference proteome</keyword>
<evidence type="ECO:0000259" key="1">
    <source>
        <dbReference type="PROSITE" id="PS51788"/>
    </source>
</evidence>
<gene>
    <name evidence="2" type="ORF">SAMN02745704_02266</name>
</gene>
<evidence type="ECO:0000313" key="3">
    <source>
        <dbReference type="Proteomes" id="UP000190027"/>
    </source>
</evidence>
<dbReference type="STRING" id="1121449.SAMN02745704_02266"/>
<feature type="domain" description="CULT" evidence="1">
    <location>
        <begin position="42"/>
        <end position="144"/>
    </location>
</feature>
<accession>A0A1T4XN13</accession>